<protein>
    <submittedName>
        <fullName evidence="2">Uncharacterized protein</fullName>
    </submittedName>
</protein>
<evidence type="ECO:0000313" key="3">
    <source>
        <dbReference type="Proteomes" id="UP000298493"/>
    </source>
</evidence>
<dbReference type="AlphaFoldDB" id="A0A4Z1PGL0"/>
<proteinExistence type="predicted"/>
<keyword evidence="3" id="KW-1185">Reference proteome</keyword>
<organism evidence="2 3">
    <name type="scientific">Venturia nashicola</name>
    <dbReference type="NCBI Taxonomy" id="86259"/>
    <lineage>
        <taxon>Eukaryota</taxon>
        <taxon>Fungi</taxon>
        <taxon>Dikarya</taxon>
        <taxon>Ascomycota</taxon>
        <taxon>Pezizomycotina</taxon>
        <taxon>Dothideomycetes</taxon>
        <taxon>Pleosporomycetidae</taxon>
        <taxon>Venturiales</taxon>
        <taxon>Venturiaceae</taxon>
        <taxon>Venturia</taxon>
    </lineage>
</organism>
<dbReference type="OrthoDB" id="2993351at2759"/>
<gene>
    <name evidence="2" type="ORF">E6O75_ATG05518</name>
</gene>
<evidence type="ECO:0000256" key="1">
    <source>
        <dbReference type="SAM" id="MobiDB-lite"/>
    </source>
</evidence>
<dbReference type="EMBL" id="SNSC02000010">
    <property type="protein sequence ID" value="TID20754.1"/>
    <property type="molecule type" value="Genomic_DNA"/>
</dbReference>
<reference evidence="2 3" key="1">
    <citation type="submission" date="2019-04" db="EMBL/GenBank/DDBJ databases">
        <title>High contiguity whole genome sequence and gene annotation resource for two Venturia nashicola isolates.</title>
        <authorList>
            <person name="Prokchorchik M."/>
            <person name="Won K."/>
            <person name="Lee Y."/>
            <person name="Choi E.D."/>
            <person name="Segonzac C."/>
            <person name="Sohn K.H."/>
        </authorList>
    </citation>
    <scope>NUCLEOTIDE SEQUENCE [LARGE SCALE GENOMIC DNA]</scope>
    <source>
        <strain evidence="2 3">PRI2</strain>
    </source>
</reference>
<dbReference type="Proteomes" id="UP000298493">
    <property type="component" value="Unassembled WGS sequence"/>
</dbReference>
<comment type="caution">
    <text evidence="2">The sequence shown here is derived from an EMBL/GenBank/DDBJ whole genome shotgun (WGS) entry which is preliminary data.</text>
</comment>
<evidence type="ECO:0000313" key="2">
    <source>
        <dbReference type="EMBL" id="TID20754.1"/>
    </source>
</evidence>
<accession>A0A4Z1PGL0</accession>
<feature type="compositionally biased region" description="Basic and acidic residues" evidence="1">
    <location>
        <begin position="87"/>
        <end position="106"/>
    </location>
</feature>
<feature type="region of interest" description="Disordered" evidence="1">
    <location>
        <begin position="85"/>
        <end position="106"/>
    </location>
</feature>
<name>A0A4Z1PGL0_9PEZI</name>
<sequence>MPARTGEQVLVSQNTIRTPYRTTGAAHRVIPRTGFLYKFWVSKLILFTRLDTQPIRDDMKIQPKYRCIGKGFCGSVWASESFGGSAMKREDGWPGRSVKKDYEMHK</sequence>